<organism evidence="3 4">
    <name type="scientific">Quadrisphaera granulorum</name>
    <dbReference type="NCBI Taxonomy" id="317664"/>
    <lineage>
        <taxon>Bacteria</taxon>
        <taxon>Bacillati</taxon>
        <taxon>Actinomycetota</taxon>
        <taxon>Actinomycetes</taxon>
        <taxon>Kineosporiales</taxon>
        <taxon>Kineosporiaceae</taxon>
        <taxon>Quadrisphaera</taxon>
    </lineage>
</organism>
<sequence length="438" mass="46968">MTSIAVRNVAVTRVLRLVCRHDADDDQERAMDLHRPHDYEVYCGLDVGKSDHHACALDPAGRKIHDKALANDEAALRAVFTKLLTRGRVLAVVDQPAAIGALAIAVARDMGIDIAYLPGLTMRRLADLQPGQAKTDARDAYVIADAARSHPHTLRRVGTDDETLADLGVLAGYDDDLAQQATRLTNRLRDALTHVHPALERLLSKHMDRGGVLDLLAAAGTPTALATLGEHGIADLLRPRSPRLARTLPALIITTLTQQSVTIAGTAAFSRVITGVAAQLREVRDERAALAVELEARLEAHPLAEVLTSMPGVGVRTAIKILTIIGDGSAFTSAAHLASYAGLAPVTRRSGSSIRGESHSQRGHHALKSALFLSAFAALGDPASRAYYDRKRAQGKLHNAALICLARRRIDVLFAMLRDRQPYRPQTSASSAEVAVAA</sequence>
<dbReference type="NCBIfam" id="NF033542">
    <property type="entry name" value="transpos_IS110"/>
    <property type="match status" value="1"/>
</dbReference>
<dbReference type="Proteomes" id="UP000245469">
    <property type="component" value="Unassembled WGS sequence"/>
</dbReference>
<name>A0A316ADN8_9ACTN</name>
<dbReference type="PANTHER" id="PTHR33055:SF3">
    <property type="entry name" value="PUTATIVE TRANSPOSASE FOR IS117-RELATED"/>
    <property type="match status" value="1"/>
</dbReference>
<proteinExistence type="predicted"/>
<dbReference type="InterPro" id="IPR047650">
    <property type="entry name" value="Transpos_IS110"/>
</dbReference>
<dbReference type="GO" id="GO:0003677">
    <property type="term" value="F:DNA binding"/>
    <property type="evidence" value="ECO:0007669"/>
    <property type="project" value="InterPro"/>
</dbReference>
<comment type="caution">
    <text evidence="3">The sequence shown here is derived from an EMBL/GenBank/DDBJ whole genome shotgun (WGS) entry which is preliminary data.</text>
</comment>
<dbReference type="Pfam" id="PF02371">
    <property type="entry name" value="Transposase_20"/>
    <property type="match status" value="1"/>
</dbReference>
<dbReference type="InterPro" id="IPR003346">
    <property type="entry name" value="Transposase_20"/>
</dbReference>
<protein>
    <submittedName>
        <fullName evidence="3">Transposase IS116/IS110/IS902 family protein</fullName>
    </submittedName>
</protein>
<keyword evidence="4" id="KW-1185">Reference proteome</keyword>
<dbReference type="Pfam" id="PF01548">
    <property type="entry name" value="DEDD_Tnp_IS110"/>
    <property type="match status" value="1"/>
</dbReference>
<evidence type="ECO:0000259" key="2">
    <source>
        <dbReference type="Pfam" id="PF02371"/>
    </source>
</evidence>
<dbReference type="EMBL" id="QGDQ01000004">
    <property type="protein sequence ID" value="PWJ55080.1"/>
    <property type="molecule type" value="Genomic_DNA"/>
</dbReference>
<feature type="domain" description="Transposase IS116/IS110/IS902 C-terminal" evidence="2">
    <location>
        <begin position="305"/>
        <end position="388"/>
    </location>
</feature>
<evidence type="ECO:0000313" key="3">
    <source>
        <dbReference type="EMBL" id="PWJ55080.1"/>
    </source>
</evidence>
<dbReference type="PANTHER" id="PTHR33055">
    <property type="entry name" value="TRANSPOSASE FOR INSERTION SEQUENCE ELEMENT IS1111A"/>
    <property type="match status" value="1"/>
</dbReference>
<reference evidence="3 4" key="1">
    <citation type="submission" date="2018-03" db="EMBL/GenBank/DDBJ databases">
        <title>Genomic Encyclopedia of Archaeal and Bacterial Type Strains, Phase II (KMG-II): from individual species to whole genera.</title>
        <authorList>
            <person name="Goeker M."/>
        </authorList>
    </citation>
    <scope>NUCLEOTIDE SEQUENCE [LARGE SCALE GENOMIC DNA]</scope>
    <source>
        <strain evidence="3 4">DSM 44889</strain>
    </source>
</reference>
<evidence type="ECO:0000313" key="4">
    <source>
        <dbReference type="Proteomes" id="UP000245469"/>
    </source>
</evidence>
<dbReference type="GO" id="GO:0006313">
    <property type="term" value="P:DNA transposition"/>
    <property type="evidence" value="ECO:0007669"/>
    <property type="project" value="InterPro"/>
</dbReference>
<dbReference type="InterPro" id="IPR002525">
    <property type="entry name" value="Transp_IS110-like_N"/>
</dbReference>
<feature type="domain" description="Transposase IS110-like N-terminal" evidence="1">
    <location>
        <begin position="43"/>
        <end position="197"/>
    </location>
</feature>
<dbReference type="AlphaFoldDB" id="A0A316ADN8"/>
<accession>A0A316ADN8</accession>
<evidence type="ECO:0000259" key="1">
    <source>
        <dbReference type="Pfam" id="PF01548"/>
    </source>
</evidence>
<gene>
    <name evidence="3" type="ORF">BXY45_1041</name>
</gene>
<dbReference type="GO" id="GO:0004803">
    <property type="term" value="F:transposase activity"/>
    <property type="evidence" value="ECO:0007669"/>
    <property type="project" value="InterPro"/>
</dbReference>